<feature type="transmembrane region" description="Helical" evidence="11">
    <location>
        <begin position="106"/>
        <end position="130"/>
    </location>
</feature>
<dbReference type="CDD" id="cd04590">
    <property type="entry name" value="CBS_pair_CorC_HlyC_assoc"/>
    <property type="match status" value="1"/>
</dbReference>
<dbReference type="Gene3D" id="3.10.580.10">
    <property type="entry name" value="CBS-domain"/>
    <property type="match status" value="1"/>
</dbReference>
<comment type="subcellular location">
    <subcellularLocation>
        <location evidence="1">Cell membrane</location>
        <topology evidence="1">Multi-pass membrane protein</topology>
    </subcellularLocation>
</comment>
<feature type="transmembrane region" description="Helical" evidence="11">
    <location>
        <begin position="142"/>
        <end position="164"/>
    </location>
</feature>
<dbReference type="GO" id="GO:0050660">
    <property type="term" value="F:flavin adenine dinucleotide binding"/>
    <property type="evidence" value="ECO:0007669"/>
    <property type="project" value="InterPro"/>
</dbReference>
<evidence type="ECO:0000259" key="12">
    <source>
        <dbReference type="PROSITE" id="PS51371"/>
    </source>
</evidence>
<comment type="caution">
    <text evidence="14">The sequence shown here is derived from an EMBL/GenBank/DDBJ whole genome shotgun (WGS) entry which is preliminary data.</text>
</comment>
<evidence type="ECO:0000259" key="13">
    <source>
        <dbReference type="PROSITE" id="PS51846"/>
    </source>
</evidence>
<evidence type="ECO:0000256" key="10">
    <source>
        <dbReference type="PROSITE-ProRule" id="PRU01193"/>
    </source>
</evidence>
<evidence type="ECO:0000256" key="5">
    <source>
        <dbReference type="ARBA" id="ARBA00022737"/>
    </source>
</evidence>
<dbReference type="PROSITE" id="PS51846">
    <property type="entry name" value="CNNM"/>
    <property type="match status" value="1"/>
</dbReference>
<dbReference type="Proteomes" id="UP000623172">
    <property type="component" value="Unassembled WGS sequence"/>
</dbReference>
<feature type="domain" description="CBS" evidence="12">
    <location>
        <begin position="291"/>
        <end position="348"/>
    </location>
</feature>
<dbReference type="GO" id="GO:0005886">
    <property type="term" value="C:plasma membrane"/>
    <property type="evidence" value="ECO:0007669"/>
    <property type="project" value="UniProtKB-SubCell"/>
</dbReference>
<evidence type="ECO:0000256" key="11">
    <source>
        <dbReference type="SAM" id="Phobius"/>
    </source>
</evidence>
<evidence type="ECO:0000313" key="14">
    <source>
        <dbReference type="EMBL" id="MBC8530517.1"/>
    </source>
</evidence>
<feature type="domain" description="CNNM transmembrane" evidence="13">
    <location>
        <begin position="2"/>
        <end position="208"/>
    </location>
</feature>
<dbReference type="AlphaFoldDB" id="A0A926D374"/>
<dbReference type="InterPro" id="IPR002550">
    <property type="entry name" value="CNNM"/>
</dbReference>
<organism evidence="14 15">
    <name type="scientific">Gehongia tenuis</name>
    <dbReference type="NCBI Taxonomy" id="2763655"/>
    <lineage>
        <taxon>Bacteria</taxon>
        <taxon>Bacillati</taxon>
        <taxon>Bacillota</taxon>
        <taxon>Clostridia</taxon>
        <taxon>Christensenellales</taxon>
        <taxon>Christensenellaceae</taxon>
        <taxon>Gehongia</taxon>
    </lineage>
</organism>
<dbReference type="SMART" id="SM01091">
    <property type="entry name" value="CorC_HlyC"/>
    <property type="match status" value="1"/>
</dbReference>
<feature type="domain" description="CBS" evidence="12">
    <location>
        <begin position="227"/>
        <end position="288"/>
    </location>
</feature>
<dbReference type="InterPro" id="IPR016169">
    <property type="entry name" value="FAD-bd_PCMH_sub2"/>
</dbReference>
<evidence type="ECO:0000256" key="6">
    <source>
        <dbReference type="ARBA" id="ARBA00022989"/>
    </source>
</evidence>
<sequence>MSSDPIGGQLLLQVVLILLNAFFAATEIAVISLNENRLRRQAEEGDRKAASLVKIVEMPTAFLSTIQIGITLAGFLGSAFAADNFAGRITAWLVDGVGVTALSRNAINTISVILITLILSYFTLILGELVPKRIAMQKTEAVARMSAGVITVLSKVMKPIIWLLTVSTNGVLRLCRIDPHKSEEEVSEDEIMMMVDAGEEKGVIEAEEKEMIENVFEFNNLTAEDVMVHRTDMEMVWLEDSHEDILRLIRDTGLSRFPVVGEDADDVKGILSTREYLLNAQEDSPKSLLTLVRPAYFVPETIPTNVLFRSMQQMKNHMAVVVDEYGGTSGLVTMEDLLETIVGDIYDEFDPAEEGEIVKIGPDTWKISGSADLKSIAEELGVELPLDESDTLAGLIMSALDAVPQDGTQPEMNIYGLSIKVGEVKSRRIEWAKVVKLPPAEEA</sequence>
<feature type="transmembrane region" description="Helical" evidence="11">
    <location>
        <begin position="61"/>
        <end position="86"/>
    </location>
</feature>
<dbReference type="PANTHER" id="PTHR43099:SF2">
    <property type="entry name" value="UPF0053 PROTEIN YRKA"/>
    <property type="match status" value="1"/>
</dbReference>
<dbReference type="SUPFAM" id="SSF56176">
    <property type="entry name" value="FAD-binding/transporter-associated domain-like"/>
    <property type="match status" value="1"/>
</dbReference>
<protein>
    <submittedName>
        <fullName evidence="14">HlyC/CorC family transporter</fullName>
    </submittedName>
</protein>
<dbReference type="RefSeq" id="WP_249314491.1">
    <property type="nucleotide sequence ID" value="NZ_JACRSR010000001.1"/>
</dbReference>
<evidence type="ECO:0000256" key="4">
    <source>
        <dbReference type="ARBA" id="ARBA00022692"/>
    </source>
</evidence>
<dbReference type="Pfam" id="PF03471">
    <property type="entry name" value="CorC_HlyC"/>
    <property type="match status" value="1"/>
</dbReference>
<name>A0A926D374_9FIRM</name>
<keyword evidence="4 10" id="KW-0812">Transmembrane</keyword>
<evidence type="ECO:0000256" key="3">
    <source>
        <dbReference type="ARBA" id="ARBA00022475"/>
    </source>
</evidence>
<evidence type="ECO:0000256" key="8">
    <source>
        <dbReference type="ARBA" id="ARBA00023136"/>
    </source>
</evidence>
<dbReference type="InterPro" id="IPR046342">
    <property type="entry name" value="CBS_dom_sf"/>
</dbReference>
<keyword evidence="6 10" id="KW-1133">Transmembrane helix</keyword>
<keyword evidence="5" id="KW-0677">Repeat</keyword>
<keyword evidence="7 9" id="KW-0129">CBS domain</keyword>
<dbReference type="SUPFAM" id="SSF54631">
    <property type="entry name" value="CBS-domain pair"/>
    <property type="match status" value="1"/>
</dbReference>
<evidence type="ECO:0000256" key="1">
    <source>
        <dbReference type="ARBA" id="ARBA00004651"/>
    </source>
</evidence>
<dbReference type="InterPro" id="IPR036318">
    <property type="entry name" value="FAD-bd_PCMH-like_sf"/>
</dbReference>
<proteinExistence type="inferred from homology"/>
<dbReference type="InterPro" id="IPR044751">
    <property type="entry name" value="Ion_transp-like_CBS"/>
</dbReference>
<dbReference type="PROSITE" id="PS51371">
    <property type="entry name" value="CBS"/>
    <property type="match status" value="2"/>
</dbReference>
<dbReference type="Gene3D" id="3.30.465.10">
    <property type="match status" value="1"/>
</dbReference>
<comment type="similarity">
    <text evidence="2">Belongs to the UPF0053 family.</text>
</comment>
<dbReference type="Pfam" id="PF00571">
    <property type="entry name" value="CBS"/>
    <property type="match status" value="2"/>
</dbReference>
<gene>
    <name evidence="14" type="ORF">H8696_01475</name>
</gene>
<dbReference type="SMART" id="SM00116">
    <property type="entry name" value="CBS"/>
    <property type="match status" value="2"/>
</dbReference>
<keyword evidence="8 10" id="KW-0472">Membrane</keyword>
<evidence type="ECO:0000256" key="7">
    <source>
        <dbReference type="ARBA" id="ARBA00023122"/>
    </source>
</evidence>
<evidence type="ECO:0000313" key="15">
    <source>
        <dbReference type="Proteomes" id="UP000623172"/>
    </source>
</evidence>
<evidence type="ECO:0000256" key="2">
    <source>
        <dbReference type="ARBA" id="ARBA00006337"/>
    </source>
</evidence>
<dbReference type="PANTHER" id="PTHR43099">
    <property type="entry name" value="UPF0053 PROTEIN YRKA"/>
    <property type="match status" value="1"/>
</dbReference>
<dbReference type="InterPro" id="IPR005170">
    <property type="entry name" value="Transptr-assoc_dom"/>
</dbReference>
<dbReference type="InterPro" id="IPR000644">
    <property type="entry name" value="CBS_dom"/>
</dbReference>
<dbReference type="EMBL" id="JACRSR010000001">
    <property type="protein sequence ID" value="MBC8530517.1"/>
    <property type="molecule type" value="Genomic_DNA"/>
</dbReference>
<feature type="transmembrane region" description="Helical" evidence="11">
    <location>
        <begin position="6"/>
        <end position="31"/>
    </location>
</feature>
<evidence type="ECO:0000256" key="9">
    <source>
        <dbReference type="PROSITE-ProRule" id="PRU00703"/>
    </source>
</evidence>
<keyword evidence="15" id="KW-1185">Reference proteome</keyword>
<accession>A0A926D374</accession>
<dbReference type="Pfam" id="PF01595">
    <property type="entry name" value="CNNM"/>
    <property type="match status" value="1"/>
</dbReference>
<keyword evidence="3" id="KW-1003">Cell membrane</keyword>
<dbReference type="InterPro" id="IPR051676">
    <property type="entry name" value="UPF0053_domain"/>
</dbReference>
<reference evidence="14" key="1">
    <citation type="submission" date="2020-08" db="EMBL/GenBank/DDBJ databases">
        <title>Genome public.</title>
        <authorList>
            <person name="Liu C."/>
            <person name="Sun Q."/>
        </authorList>
    </citation>
    <scope>NUCLEOTIDE SEQUENCE</scope>
    <source>
        <strain evidence="14">NSJ-53</strain>
    </source>
</reference>
<dbReference type="FunFam" id="3.10.580.10:FF:000002">
    <property type="entry name" value="Magnesium/cobalt efflux protein CorC"/>
    <property type="match status" value="1"/>
</dbReference>